<name>A0AAW1TEW6_9CHLO</name>
<dbReference type="Proteomes" id="UP001485043">
    <property type="component" value="Unassembled WGS sequence"/>
</dbReference>
<evidence type="ECO:0000313" key="1">
    <source>
        <dbReference type="EMBL" id="KAK9868105.1"/>
    </source>
</evidence>
<dbReference type="EMBL" id="JALJOV010000045">
    <property type="protein sequence ID" value="KAK9868105.1"/>
    <property type="molecule type" value="Genomic_DNA"/>
</dbReference>
<keyword evidence="2" id="KW-1185">Reference proteome</keyword>
<comment type="caution">
    <text evidence="1">The sequence shown here is derived from an EMBL/GenBank/DDBJ whole genome shotgun (WGS) entry which is preliminary data.</text>
</comment>
<reference evidence="1 2" key="1">
    <citation type="journal article" date="2024" name="Nat. Commun.">
        <title>Phylogenomics reveals the evolutionary origins of lichenization in chlorophyte algae.</title>
        <authorList>
            <person name="Puginier C."/>
            <person name="Libourel C."/>
            <person name="Otte J."/>
            <person name="Skaloud P."/>
            <person name="Haon M."/>
            <person name="Grisel S."/>
            <person name="Petersen M."/>
            <person name="Berrin J.G."/>
            <person name="Delaux P.M."/>
            <person name="Dal Grande F."/>
            <person name="Keller J."/>
        </authorList>
    </citation>
    <scope>NUCLEOTIDE SEQUENCE [LARGE SCALE GENOMIC DNA]</scope>
    <source>
        <strain evidence="1 2">SAG 2523</strain>
    </source>
</reference>
<protein>
    <submittedName>
        <fullName evidence="1">Uncharacterized protein</fullName>
    </submittedName>
</protein>
<evidence type="ECO:0000313" key="2">
    <source>
        <dbReference type="Proteomes" id="UP001485043"/>
    </source>
</evidence>
<dbReference type="AlphaFoldDB" id="A0AAW1TEW6"/>
<accession>A0AAW1TEW6</accession>
<organism evidence="1 2">
    <name type="scientific">Apatococcus fuscideae</name>
    <dbReference type="NCBI Taxonomy" id="2026836"/>
    <lineage>
        <taxon>Eukaryota</taxon>
        <taxon>Viridiplantae</taxon>
        <taxon>Chlorophyta</taxon>
        <taxon>core chlorophytes</taxon>
        <taxon>Trebouxiophyceae</taxon>
        <taxon>Chlorellales</taxon>
        <taxon>Chlorellaceae</taxon>
        <taxon>Apatococcus</taxon>
    </lineage>
</organism>
<proteinExistence type="predicted"/>
<gene>
    <name evidence="1" type="ORF">WJX84_006477</name>
</gene>
<sequence>MDGAQTSAPLCRPGSLVGSSGWTLPELAIARTRSNLSSSTLPGFQRHVVDVSIRFSARSEQRALHPQSCPLGSSFSLYLGAPSALFNGCLRQAAAVPSSCIRWGLRKS</sequence>